<dbReference type="NCBIfam" id="NF007998">
    <property type="entry name" value="PRK10723.1"/>
    <property type="match status" value="1"/>
</dbReference>
<evidence type="ECO:0000256" key="4">
    <source>
        <dbReference type="ARBA" id="ARBA00022723"/>
    </source>
</evidence>
<keyword evidence="4" id="KW-0479">Metal-binding</keyword>
<gene>
    <name evidence="11" type="ORF">CCS41_04620</name>
</gene>
<dbReference type="OrthoDB" id="4279at2"/>
<keyword evidence="5" id="KW-0378">Hydrolase</keyword>
<comment type="catalytic activity">
    <reaction evidence="7">
        <text>adenosine + H2O + H(+) = inosine + NH4(+)</text>
        <dbReference type="Rhea" id="RHEA:24408"/>
        <dbReference type="ChEBI" id="CHEBI:15377"/>
        <dbReference type="ChEBI" id="CHEBI:15378"/>
        <dbReference type="ChEBI" id="CHEBI:16335"/>
        <dbReference type="ChEBI" id="CHEBI:17596"/>
        <dbReference type="ChEBI" id="CHEBI:28938"/>
        <dbReference type="EC" id="3.5.4.4"/>
    </reaction>
    <physiologicalReaction direction="left-to-right" evidence="7">
        <dbReference type="Rhea" id="RHEA:24409"/>
    </physiologicalReaction>
</comment>
<protein>
    <recommendedName>
        <fullName evidence="10">Purine nucleoside phosphorylase</fullName>
    </recommendedName>
</protein>
<dbReference type="GO" id="GO:0017061">
    <property type="term" value="F:S-methyl-5-thioadenosine phosphorylase activity"/>
    <property type="evidence" value="ECO:0007669"/>
    <property type="project" value="UniProtKB-EC"/>
</dbReference>
<dbReference type="KEGG" id="fsm:CCS41_04620"/>
<dbReference type="NCBIfam" id="TIGR00726">
    <property type="entry name" value="peptidoglycan editing factor PgeF"/>
    <property type="match status" value="1"/>
</dbReference>
<evidence type="ECO:0000256" key="2">
    <source>
        <dbReference type="ARBA" id="ARBA00007353"/>
    </source>
</evidence>
<keyword evidence="6" id="KW-0862">Zinc</keyword>
<dbReference type="InterPro" id="IPR038371">
    <property type="entry name" value="Cu_polyphenol_OxRdtase_sf"/>
</dbReference>
<keyword evidence="3" id="KW-0808">Transferase</keyword>
<comment type="similarity">
    <text evidence="2 10">Belongs to the purine nucleoside phosphorylase YfiH/LACC1 family.</text>
</comment>
<dbReference type="RefSeq" id="WP_072550500.1">
    <property type="nucleotide sequence ID" value="NZ_CP021659.1"/>
</dbReference>
<dbReference type="GO" id="GO:0005507">
    <property type="term" value="F:copper ion binding"/>
    <property type="evidence" value="ECO:0007669"/>
    <property type="project" value="TreeGrafter"/>
</dbReference>
<name>A0A2U8I454_9GAMM</name>
<evidence type="ECO:0000256" key="10">
    <source>
        <dbReference type="RuleBase" id="RU361274"/>
    </source>
</evidence>
<evidence type="ECO:0000256" key="6">
    <source>
        <dbReference type="ARBA" id="ARBA00022833"/>
    </source>
</evidence>
<proteinExistence type="inferred from homology"/>
<evidence type="ECO:0000256" key="7">
    <source>
        <dbReference type="ARBA" id="ARBA00047989"/>
    </source>
</evidence>
<dbReference type="AlphaFoldDB" id="A0A2U8I454"/>
<accession>A0A2U8I454</accession>
<dbReference type="PANTHER" id="PTHR30616:SF2">
    <property type="entry name" value="PURINE NUCLEOSIDE PHOSPHORYLASE LACC1"/>
    <property type="match status" value="1"/>
</dbReference>
<dbReference type="SUPFAM" id="SSF64438">
    <property type="entry name" value="CNF1/YfiH-like putative cysteine hydrolases"/>
    <property type="match status" value="1"/>
</dbReference>
<comment type="catalytic activity">
    <reaction evidence="9">
        <text>S-methyl-5'-thioadenosine + phosphate = 5-(methylsulfanyl)-alpha-D-ribose 1-phosphate + adenine</text>
        <dbReference type="Rhea" id="RHEA:11852"/>
        <dbReference type="ChEBI" id="CHEBI:16708"/>
        <dbReference type="ChEBI" id="CHEBI:17509"/>
        <dbReference type="ChEBI" id="CHEBI:43474"/>
        <dbReference type="ChEBI" id="CHEBI:58533"/>
        <dbReference type="EC" id="2.4.2.28"/>
    </reaction>
    <physiologicalReaction direction="left-to-right" evidence="9">
        <dbReference type="Rhea" id="RHEA:11853"/>
    </physiologicalReaction>
</comment>
<dbReference type="PANTHER" id="PTHR30616">
    <property type="entry name" value="UNCHARACTERIZED PROTEIN YFIH"/>
    <property type="match status" value="1"/>
</dbReference>
<evidence type="ECO:0000313" key="11">
    <source>
        <dbReference type="EMBL" id="AWK13921.1"/>
    </source>
</evidence>
<dbReference type="InterPro" id="IPR003730">
    <property type="entry name" value="Cu_polyphenol_OxRdtase"/>
</dbReference>
<keyword evidence="12" id="KW-1185">Reference proteome</keyword>
<dbReference type="CDD" id="cd16833">
    <property type="entry name" value="YfiH"/>
    <property type="match status" value="1"/>
</dbReference>
<evidence type="ECO:0000313" key="12">
    <source>
        <dbReference type="Proteomes" id="UP000261875"/>
    </source>
</evidence>
<dbReference type="Pfam" id="PF02578">
    <property type="entry name" value="Cu-oxidase_4"/>
    <property type="match status" value="1"/>
</dbReference>
<dbReference type="Proteomes" id="UP000261875">
    <property type="component" value="Chromosome"/>
</dbReference>
<reference evidence="11 12" key="1">
    <citation type="submission" date="2017-05" db="EMBL/GenBank/DDBJ databases">
        <title>Genome sequence of Candidatus Fukatsuia symbiotica and Candidatus Hamiltonella defensa from Acyrthosiphon pisum strain 5D.</title>
        <authorList>
            <person name="Patel V.A."/>
            <person name="Chevignon G."/>
            <person name="Russell J.A."/>
            <person name="Oliver K.M."/>
        </authorList>
    </citation>
    <scope>NUCLEOTIDE SEQUENCE [LARGE SCALE GENOMIC DNA]</scope>
    <source>
        <strain evidence="11 12">5D</strain>
    </source>
</reference>
<dbReference type="EMBL" id="CP021659">
    <property type="protein sequence ID" value="AWK13921.1"/>
    <property type="molecule type" value="Genomic_DNA"/>
</dbReference>
<evidence type="ECO:0000256" key="8">
    <source>
        <dbReference type="ARBA" id="ARBA00048968"/>
    </source>
</evidence>
<sequence length="245" mass="27003">MSFLIIPDWPVPVNIKAYSTTRHGGVSQSPYDSLNLSTQVGDDPASVAANRQRLKILAKLPQIPIWPHQVHGTHVLHLTHSPPSSLDLQADAVYSNTRGQICAVMTADCLPVLLCSLDGNEIAAVHAGWRGLCAGVLENTLAQFHAKPDTIIAWLGAAISAQQFIVGEEVKQTFINVDEQSTLAFTPYGTKYFADIYLLARLRLQTSGIHAIYDGNRCTMTESQQFFSYRRQAITGRMASLIWRI</sequence>
<evidence type="ECO:0000256" key="3">
    <source>
        <dbReference type="ARBA" id="ARBA00022679"/>
    </source>
</evidence>
<evidence type="ECO:0000256" key="9">
    <source>
        <dbReference type="ARBA" id="ARBA00049893"/>
    </source>
</evidence>
<evidence type="ECO:0000256" key="1">
    <source>
        <dbReference type="ARBA" id="ARBA00000553"/>
    </source>
</evidence>
<evidence type="ECO:0000256" key="5">
    <source>
        <dbReference type="ARBA" id="ARBA00022801"/>
    </source>
</evidence>
<comment type="catalytic activity">
    <reaction evidence="8">
        <text>adenosine + phosphate = alpha-D-ribose 1-phosphate + adenine</text>
        <dbReference type="Rhea" id="RHEA:27642"/>
        <dbReference type="ChEBI" id="CHEBI:16335"/>
        <dbReference type="ChEBI" id="CHEBI:16708"/>
        <dbReference type="ChEBI" id="CHEBI:43474"/>
        <dbReference type="ChEBI" id="CHEBI:57720"/>
        <dbReference type="EC" id="2.4.2.1"/>
    </reaction>
    <physiologicalReaction direction="left-to-right" evidence="8">
        <dbReference type="Rhea" id="RHEA:27643"/>
    </physiologicalReaction>
</comment>
<dbReference type="InterPro" id="IPR011324">
    <property type="entry name" value="Cytotoxic_necrot_fac-like_cat"/>
</dbReference>
<organism evidence="11 12">
    <name type="scientific">Candidatus Fukatsuia symbiotica</name>
    <dbReference type="NCBI Taxonomy" id="1878942"/>
    <lineage>
        <taxon>Bacteria</taxon>
        <taxon>Pseudomonadati</taxon>
        <taxon>Pseudomonadota</taxon>
        <taxon>Gammaproteobacteria</taxon>
        <taxon>Enterobacterales</taxon>
        <taxon>Yersiniaceae</taxon>
        <taxon>Candidatus Fukatsuia</taxon>
    </lineage>
</organism>
<dbReference type="STRING" id="1878942.GCA_900128755_01078"/>
<dbReference type="GO" id="GO:0016787">
    <property type="term" value="F:hydrolase activity"/>
    <property type="evidence" value="ECO:0007669"/>
    <property type="project" value="UniProtKB-KW"/>
</dbReference>
<dbReference type="Gene3D" id="3.60.140.10">
    <property type="entry name" value="CNF1/YfiH-like putative cysteine hydrolases"/>
    <property type="match status" value="1"/>
</dbReference>
<comment type="catalytic activity">
    <reaction evidence="1">
        <text>inosine + phosphate = alpha-D-ribose 1-phosphate + hypoxanthine</text>
        <dbReference type="Rhea" id="RHEA:27646"/>
        <dbReference type="ChEBI" id="CHEBI:17368"/>
        <dbReference type="ChEBI" id="CHEBI:17596"/>
        <dbReference type="ChEBI" id="CHEBI:43474"/>
        <dbReference type="ChEBI" id="CHEBI:57720"/>
        <dbReference type="EC" id="2.4.2.1"/>
    </reaction>
    <physiologicalReaction direction="left-to-right" evidence="1">
        <dbReference type="Rhea" id="RHEA:27647"/>
    </physiologicalReaction>
</comment>